<dbReference type="GO" id="GO:0016477">
    <property type="term" value="P:cell migration"/>
    <property type="evidence" value="ECO:0007669"/>
    <property type="project" value="TreeGrafter"/>
</dbReference>
<keyword evidence="7 18" id="KW-0732">Signal</keyword>
<feature type="domain" description="Cadherin" evidence="19">
    <location>
        <begin position="488"/>
        <end position="589"/>
    </location>
</feature>
<keyword evidence="10 15" id="KW-0130">Cell adhesion</keyword>
<evidence type="ECO:0000256" key="2">
    <source>
        <dbReference type="ARBA" id="ARBA00004496"/>
    </source>
</evidence>
<dbReference type="Gene3D" id="2.60.40.60">
    <property type="entry name" value="Cadherins"/>
    <property type="match status" value="5"/>
</dbReference>
<dbReference type="GO" id="GO:0008013">
    <property type="term" value="F:beta-catenin binding"/>
    <property type="evidence" value="ECO:0007669"/>
    <property type="project" value="TreeGrafter"/>
</dbReference>
<dbReference type="FunFam" id="2.60.40.60:FF:000019">
    <property type="entry name" value="Cadherin 2"/>
    <property type="match status" value="1"/>
</dbReference>
<evidence type="ECO:0000256" key="17">
    <source>
        <dbReference type="SAM" id="Phobius"/>
    </source>
</evidence>
<dbReference type="PRINTS" id="PR00205">
    <property type="entry name" value="CADHERIN"/>
</dbReference>
<evidence type="ECO:0000256" key="1">
    <source>
        <dbReference type="ARBA" id="ARBA00004251"/>
    </source>
</evidence>
<evidence type="ECO:0000256" key="7">
    <source>
        <dbReference type="ARBA" id="ARBA00022729"/>
    </source>
</evidence>
<keyword evidence="3" id="KW-1003">Cell membrane</keyword>
<protein>
    <recommendedName>
        <fullName evidence="19">Cadherin domain-containing protein</fullName>
    </recommendedName>
</protein>
<reference evidence="20" key="2">
    <citation type="submission" date="2025-08" db="UniProtKB">
        <authorList>
            <consortium name="Ensembl"/>
        </authorList>
    </citation>
    <scope>IDENTIFICATION</scope>
</reference>
<evidence type="ECO:0000259" key="19">
    <source>
        <dbReference type="PROSITE" id="PS50268"/>
    </source>
</evidence>
<dbReference type="GO" id="GO:0007156">
    <property type="term" value="P:homophilic cell adhesion via plasma membrane adhesion molecules"/>
    <property type="evidence" value="ECO:0007669"/>
    <property type="project" value="InterPro"/>
</dbReference>
<dbReference type="GO" id="GO:0007043">
    <property type="term" value="P:cell-cell junction assembly"/>
    <property type="evidence" value="ECO:0007669"/>
    <property type="project" value="TreeGrafter"/>
</dbReference>
<dbReference type="GO" id="GO:0045296">
    <property type="term" value="F:cadherin binding"/>
    <property type="evidence" value="ECO:0007669"/>
    <property type="project" value="TreeGrafter"/>
</dbReference>
<evidence type="ECO:0000256" key="5">
    <source>
        <dbReference type="ARBA" id="ARBA00022692"/>
    </source>
</evidence>
<dbReference type="RefSeq" id="XP_040048446.1">
    <property type="nucleotide sequence ID" value="XM_040192512.1"/>
</dbReference>
<feature type="domain" description="Cadherin" evidence="19">
    <location>
        <begin position="372"/>
        <end position="479"/>
    </location>
</feature>
<dbReference type="STRING" id="69293.ENSGACP00000019937"/>
<dbReference type="GO" id="GO:0000902">
    <property type="term" value="P:cell morphogenesis"/>
    <property type="evidence" value="ECO:0007669"/>
    <property type="project" value="TreeGrafter"/>
</dbReference>
<dbReference type="GO" id="GO:0005737">
    <property type="term" value="C:cytoplasm"/>
    <property type="evidence" value="ECO:0007669"/>
    <property type="project" value="UniProtKB-SubCell"/>
</dbReference>
<keyword evidence="4" id="KW-0963">Cytoplasm</keyword>
<dbReference type="SUPFAM" id="SSF49313">
    <property type="entry name" value="Cadherin-like"/>
    <property type="match status" value="5"/>
</dbReference>
<dbReference type="FunFam" id="2.60.40.60:FF:000011">
    <property type="entry name" value="Cadherin 1"/>
    <property type="match status" value="1"/>
</dbReference>
<feature type="chain" id="PRO_5043937900" description="Cadherin domain-containing protein" evidence="18">
    <location>
        <begin position="19"/>
        <end position="820"/>
    </location>
</feature>
<dbReference type="InterPro" id="IPR015919">
    <property type="entry name" value="Cadherin-like_sf"/>
</dbReference>
<evidence type="ECO:0000313" key="21">
    <source>
        <dbReference type="Proteomes" id="UP000007635"/>
    </source>
</evidence>
<dbReference type="PANTHER" id="PTHR24027:SF78">
    <property type="entry name" value="CADHERIN-LIKE PROTEIN 26"/>
    <property type="match status" value="1"/>
</dbReference>
<evidence type="ECO:0000256" key="8">
    <source>
        <dbReference type="ARBA" id="ARBA00022737"/>
    </source>
</evidence>
<keyword evidence="21" id="KW-1185">Reference proteome</keyword>
<keyword evidence="11 17" id="KW-1133">Transmembrane helix</keyword>
<evidence type="ECO:0000256" key="16">
    <source>
        <dbReference type="RuleBase" id="RU004357"/>
    </source>
</evidence>
<evidence type="ECO:0000256" key="6">
    <source>
        <dbReference type="ARBA" id="ARBA00022723"/>
    </source>
</evidence>
<feature type="transmembrane region" description="Helical" evidence="17">
    <location>
        <begin position="589"/>
        <end position="611"/>
    </location>
</feature>
<keyword evidence="12 17" id="KW-0472">Membrane</keyword>
<dbReference type="eggNOG" id="KOG3594">
    <property type="taxonomic scope" value="Eukaryota"/>
</dbReference>
<dbReference type="Gene3D" id="4.10.900.10">
    <property type="entry name" value="TCF3-CBD (Catenin binding domain)"/>
    <property type="match status" value="1"/>
</dbReference>
<dbReference type="InterPro" id="IPR027397">
    <property type="entry name" value="Catenin-bd_sf"/>
</dbReference>
<dbReference type="Ensembl" id="ENSGACT00000019975.2">
    <property type="protein sequence ID" value="ENSGACP00000019937.2"/>
    <property type="gene ID" value="ENSGACG00000015114.2"/>
</dbReference>
<evidence type="ECO:0000256" key="3">
    <source>
        <dbReference type="ARBA" id="ARBA00022475"/>
    </source>
</evidence>
<keyword evidence="13" id="KW-0325">Glycoprotein</keyword>
<dbReference type="GO" id="GO:0034332">
    <property type="term" value="P:adherens junction organization"/>
    <property type="evidence" value="ECO:0007669"/>
    <property type="project" value="TreeGrafter"/>
</dbReference>
<keyword evidence="8" id="KW-0677">Repeat</keyword>
<dbReference type="InParanoid" id="G3PQQ2"/>
<comment type="subcellular location">
    <subcellularLocation>
        <location evidence="1 15">Cell membrane</location>
        <topology evidence="1 15">Single-pass type I membrane protein</topology>
    </subcellularLocation>
    <subcellularLocation>
        <location evidence="2">Cytoplasm</location>
    </subcellularLocation>
</comment>
<dbReference type="GeneTree" id="ENSGT00940000161589"/>
<dbReference type="KEGG" id="gat:120828857"/>
<accession>G3PQQ2</accession>
<organism evidence="20 21">
    <name type="scientific">Gasterosteus aculeatus aculeatus</name>
    <name type="common">three-spined stickleback</name>
    <dbReference type="NCBI Taxonomy" id="481459"/>
    <lineage>
        <taxon>Eukaryota</taxon>
        <taxon>Metazoa</taxon>
        <taxon>Chordata</taxon>
        <taxon>Craniata</taxon>
        <taxon>Vertebrata</taxon>
        <taxon>Euteleostomi</taxon>
        <taxon>Actinopterygii</taxon>
        <taxon>Neopterygii</taxon>
        <taxon>Teleostei</taxon>
        <taxon>Neoteleostei</taxon>
        <taxon>Acanthomorphata</taxon>
        <taxon>Eupercaria</taxon>
        <taxon>Perciformes</taxon>
        <taxon>Cottioidei</taxon>
        <taxon>Gasterosteales</taxon>
        <taxon>Gasterosteidae</taxon>
        <taxon>Gasterosteus</taxon>
    </lineage>
</organism>
<evidence type="ECO:0000256" key="13">
    <source>
        <dbReference type="ARBA" id="ARBA00023180"/>
    </source>
</evidence>
<dbReference type="AlphaFoldDB" id="G3PQQ2"/>
<feature type="domain" description="Cadherin" evidence="19">
    <location>
        <begin position="58"/>
        <end position="140"/>
    </location>
</feature>
<name>G3PQQ2_GASAC</name>
<dbReference type="InterPro" id="IPR020894">
    <property type="entry name" value="Cadherin_CS"/>
</dbReference>
<dbReference type="GO" id="GO:0060027">
    <property type="term" value="P:convergent extension involved in gastrulation"/>
    <property type="evidence" value="ECO:0007669"/>
    <property type="project" value="UniProtKB-ARBA"/>
</dbReference>
<evidence type="ECO:0000256" key="15">
    <source>
        <dbReference type="RuleBase" id="RU003318"/>
    </source>
</evidence>
<dbReference type="Proteomes" id="UP000007635">
    <property type="component" value="Chromosome XII"/>
</dbReference>
<keyword evidence="6" id="KW-0479">Metal-binding</keyword>
<dbReference type="GO" id="GO:0016339">
    <property type="term" value="P:calcium-dependent cell-cell adhesion via plasma membrane cell adhesion molecules"/>
    <property type="evidence" value="ECO:0007669"/>
    <property type="project" value="TreeGrafter"/>
</dbReference>
<dbReference type="PROSITE" id="PS00232">
    <property type="entry name" value="CADHERIN_1"/>
    <property type="match status" value="1"/>
</dbReference>
<evidence type="ECO:0000256" key="18">
    <source>
        <dbReference type="SAM" id="SignalP"/>
    </source>
</evidence>
<dbReference type="SMART" id="SM00112">
    <property type="entry name" value="CA"/>
    <property type="match status" value="5"/>
</dbReference>
<dbReference type="Pfam" id="PF01049">
    <property type="entry name" value="CADH_Y-type_LIR"/>
    <property type="match status" value="1"/>
</dbReference>
<evidence type="ECO:0000256" key="14">
    <source>
        <dbReference type="PROSITE-ProRule" id="PRU00043"/>
    </source>
</evidence>
<dbReference type="OMA" id="MRSGSHP"/>
<dbReference type="GO" id="GO:0016342">
    <property type="term" value="C:catenin complex"/>
    <property type="evidence" value="ECO:0007669"/>
    <property type="project" value="TreeGrafter"/>
</dbReference>
<reference evidence="20 21" key="1">
    <citation type="journal article" date="2021" name="G3 (Bethesda)">
        <title>Improved contiguity of the threespine stickleback genome using long-read sequencing.</title>
        <authorList>
            <person name="Nath S."/>
            <person name="Shaw D.E."/>
            <person name="White M.A."/>
        </authorList>
    </citation>
    <scope>NUCLEOTIDE SEQUENCE [LARGE SCALE GENOMIC DNA]</scope>
    <source>
        <strain evidence="20 21">Lake Benthic</strain>
    </source>
</reference>
<keyword evidence="5 15" id="KW-0812">Transmembrane</keyword>
<dbReference type="PROSITE" id="PS50268">
    <property type="entry name" value="CADHERIN_2"/>
    <property type="match status" value="5"/>
</dbReference>
<proteinExistence type="predicted"/>
<keyword evidence="9 14" id="KW-0106">Calcium</keyword>
<dbReference type="GO" id="GO:0044331">
    <property type="term" value="P:cell-cell adhesion mediated by cadherin"/>
    <property type="evidence" value="ECO:0007669"/>
    <property type="project" value="TreeGrafter"/>
</dbReference>
<feature type="domain" description="Cadherin" evidence="19">
    <location>
        <begin position="251"/>
        <end position="370"/>
    </location>
</feature>
<evidence type="ECO:0000256" key="10">
    <source>
        <dbReference type="ARBA" id="ARBA00022889"/>
    </source>
</evidence>
<dbReference type="CDD" id="cd11304">
    <property type="entry name" value="Cadherin_repeat"/>
    <property type="match status" value="4"/>
</dbReference>
<reference evidence="20" key="3">
    <citation type="submission" date="2025-09" db="UniProtKB">
        <authorList>
            <consortium name="Ensembl"/>
        </authorList>
    </citation>
    <scope>IDENTIFICATION</scope>
</reference>
<dbReference type="InterPro" id="IPR002126">
    <property type="entry name" value="Cadherin-like_dom"/>
</dbReference>
<dbReference type="InterPro" id="IPR000233">
    <property type="entry name" value="Cadherin_Y-type_LIR"/>
</dbReference>
<dbReference type="FunFam" id="2.60.40.60:FF:000095">
    <property type="entry name" value="Cadherin 13"/>
    <property type="match status" value="1"/>
</dbReference>
<dbReference type="Pfam" id="PF00028">
    <property type="entry name" value="Cadherin"/>
    <property type="match status" value="3"/>
</dbReference>
<dbReference type="Bgee" id="ENSGACG00000015114">
    <property type="expression patterns" value="Expressed in pharyngeal gill and 2 other cell types or tissues"/>
</dbReference>
<dbReference type="PANTHER" id="PTHR24027">
    <property type="entry name" value="CADHERIN-23"/>
    <property type="match status" value="1"/>
</dbReference>
<evidence type="ECO:0000256" key="9">
    <source>
        <dbReference type="ARBA" id="ARBA00022837"/>
    </source>
</evidence>
<evidence type="ECO:0000256" key="12">
    <source>
        <dbReference type="ARBA" id="ARBA00023136"/>
    </source>
</evidence>
<dbReference type="GeneID" id="120828857"/>
<evidence type="ECO:0000256" key="11">
    <source>
        <dbReference type="ARBA" id="ARBA00022989"/>
    </source>
</evidence>
<dbReference type="CTD" id="571792"/>
<sequence>MKALSLLLLVALTALVEPRRGNQELLVRSKRRWVLSTIEIEEEDTGPFPKEISKMYNDKKPATGVVYHISGMGVDRDPKGVFTINEDTGVVYAQKSVDREKYSLFEIQFDVLNKDTGRSIDRELSFNVEVKDLNDNPPVFVSKLTDNVNENTEEGEALIQLEVKDIDQKNSPNSTFTVSIVSQSPQEPRMELKVIRDGLAHLTLKGCLNYDKAKKIEVIVEARDHGKPSLSSTALVTLNVVDKNSHLPTFREKKYQAEVQESITKDDILRIAVDDQDTPMTPGWRAIYFFMKGNEEGNYKLETDPVTNEGILSVIKGKDFERTSYAYLVVGVKNEEPLFVCKSQSPAGPPPSPDSANITIKVIDVNDPPFYEKDSFDVYQREEEGPGQVLFTPKVLDSDSDVSKIRHVLLEDPAGWVTIDNKTGKITTAKKMDRESPFVNDDGIYKIVIGSIDNGEPPQTGTCTVLIHLGDINDNEPSLANKSVIMCGNHVNKVMVPARDPDANPFSGPFTFSFGSDDKALMERWKLDPSVGYEGGLVGLRALPFDNYSVPLVIQDQQNSVGRHTVQVVVCDCGDGDVCLSRKSSSSSLGAAGIGFLLLGLFLLLLLLLLCKCRCREKNHHMPMVEDEGNQTLIKYNQEGGGSASTSEPTVLPTPRNHTVVTKMGNAQKARPTAQDAYFYNSAAFTVNSNMTLQSMQRRTGTFRSQRRQSMYSTWESNRMNSHQGGSSRYKRSVSLVSSHHISDHIARRMDEINRNHTQQSVNQPHEYAYEGQGSRAESLDELSLVDLGDDLTFLDDLGSRFKNLADVCHQTVKERNIQL</sequence>
<feature type="signal peptide" evidence="18">
    <location>
        <begin position="1"/>
        <end position="18"/>
    </location>
</feature>
<dbReference type="GO" id="GO:0005509">
    <property type="term" value="F:calcium ion binding"/>
    <property type="evidence" value="ECO:0007669"/>
    <property type="project" value="UniProtKB-UniRule"/>
</dbReference>
<dbReference type="InterPro" id="IPR039808">
    <property type="entry name" value="Cadherin"/>
</dbReference>
<comment type="function">
    <text evidence="16">Cadherins are calcium-dependent cell adhesion proteins.</text>
</comment>
<evidence type="ECO:0000256" key="4">
    <source>
        <dbReference type="ARBA" id="ARBA00022490"/>
    </source>
</evidence>
<evidence type="ECO:0000313" key="20">
    <source>
        <dbReference type="Ensembl" id="ENSGACP00000019937.2"/>
    </source>
</evidence>
<feature type="domain" description="Cadherin" evidence="19">
    <location>
        <begin position="148"/>
        <end position="250"/>
    </location>
</feature>
<dbReference type="GO" id="GO:0005912">
    <property type="term" value="C:adherens junction"/>
    <property type="evidence" value="ECO:0007669"/>
    <property type="project" value="TreeGrafter"/>
</dbReference>